<comment type="caution">
    <text evidence="2">The sequence shown here is derived from an EMBL/GenBank/DDBJ whole genome shotgun (WGS) entry which is preliminary data.</text>
</comment>
<accession>A0A3E0I5A8</accession>
<dbReference type="Pfam" id="PF18480">
    <property type="entry name" value="DUF5615"/>
    <property type="match status" value="1"/>
</dbReference>
<keyword evidence="3" id="KW-1185">Reference proteome</keyword>
<evidence type="ECO:0000259" key="1">
    <source>
        <dbReference type="Pfam" id="PF18480"/>
    </source>
</evidence>
<dbReference type="InterPro" id="IPR041049">
    <property type="entry name" value="DUF5615"/>
</dbReference>
<evidence type="ECO:0000313" key="2">
    <source>
        <dbReference type="EMBL" id="REH53817.1"/>
    </source>
</evidence>
<dbReference type="EMBL" id="QUNO01000002">
    <property type="protein sequence ID" value="REH53817.1"/>
    <property type="molecule type" value="Genomic_DNA"/>
</dbReference>
<feature type="domain" description="DUF5615" evidence="1">
    <location>
        <begin position="4"/>
        <end position="76"/>
    </location>
</feature>
<dbReference type="AlphaFoldDB" id="A0A3E0I5A8"/>
<organism evidence="2 3">
    <name type="scientific">Kutzneria buriramensis</name>
    <dbReference type="NCBI Taxonomy" id="1045776"/>
    <lineage>
        <taxon>Bacteria</taxon>
        <taxon>Bacillati</taxon>
        <taxon>Actinomycetota</taxon>
        <taxon>Actinomycetes</taxon>
        <taxon>Pseudonocardiales</taxon>
        <taxon>Pseudonocardiaceae</taxon>
        <taxon>Kutzneria</taxon>
    </lineage>
</organism>
<evidence type="ECO:0000313" key="3">
    <source>
        <dbReference type="Proteomes" id="UP000256269"/>
    </source>
</evidence>
<name>A0A3E0I5A8_9PSEU</name>
<reference evidence="2 3" key="1">
    <citation type="submission" date="2018-08" db="EMBL/GenBank/DDBJ databases">
        <title>Genomic Encyclopedia of Archaeal and Bacterial Type Strains, Phase II (KMG-II): from individual species to whole genera.</title>
        <authorList>
            <person name="Goeker M."/>
        </authorList>
    </citation>
    <scope>NUCLEOTIDE SEQUENCE [LARGE SCALE GENOMIC DNA]</scope>
    <source>
        <strain evidence="2 3">DSM 45791</strain>
    </source>
</reference>
<gene>
    <name evidence="2" type="ORF">BCF44_10238</name>
</gene>
<dbReference type="OrthoDB" id="5071614at2"/>
<proteinExistence type="predicted"/>
<sequence>MLGERLARKLRDRGHDVVSVVADHRLVGRSDDQILAHAAGSGRAVVTTNIRDFVLLDGQYRDRGASHAGLVLVSTKTFPQDGSFQGAMLTALDKLRSQEDVFTGGQVRFLER</sequence>
<protein>
    <recommendedName>
        <fullName evidence="1">DUF5615 domain-containing protein</fullName>
    </recommendedName>
</protein>
<dbReference type="Proteomes" id="UP000256269">
    <property type="component" value="Unassembled WGS sequence"/>
</dbReference>